<dbReference type="RefSeq" id="WP_166698060.1">
    <property type="nucleotide sequence ID" value="NZ_JAAQTL010000001.1"/>
</dbReference>
<dbReference type="AlphaFoldDB" id="A0A7X5TPC9"/>
<sequence length="102" mass="11107">MNIDRATTLAVLADIASALQAQSRLEALETELRTERAEHVRTAVKLSALEKLRPHWAQGYTSDSVAAQTATAALAQIWDFLGVDNQSSAMDALRRLTEKDAA</sequence>
<dbReference type="EMBL" id="JAAQTL010000001">
    <property type="protein sequence ID" value="NID14342.1"/>
    <property type="molecule type" value="Genomic_DNA"/>
</dbReference>
<organism evidence="1 2">
    <name type="scientific">Luteibacter yeojuensis</name>
    <dbReference type="NCBI Taxonomy" id="345309"/>
    <lineage>
        <taxon>Bacteria</taxon>
        <taxon>Pseudomonadati</taxon>
        <taxon>Pseudomonadota</taxon>
        <taxon>Gammaproteobacteria</taxon>
        <taxon>Lysobacterales</taxon>
        <taxon>Rhodanobacteraceae</taxon>
        <taxon>Luteibacter</taxon>
    </lineage>
</organism>
<keyword evidence="2" id="KW-1185">Reference proteome</keyword>
<evidence type="ECO:0000313" key="2">
    <source>
        <dbReference type="Proteomes" id="UP000518878"/>
    </source>
</evidence>
<dbReference type="Proteomes" id="UP000518878">
    <property type="component" value="Unassembled WGS sequence"/>
</dbReference>
<protein>
    <submittedName>
        <fullName evidence="1">Uncharacterized protein</fullName>
    </submittedName>
</protein>
<comment type="caution">
    <text evidence="1">The sequence shown here is derived from an EMBL/GenBank/DDBJ whole genome shotgun (WGS) entry which is preliminary data.</text>
</comment>
<reference evidence="1 2" key="1">
    <citation type="journal article" date="2006" name="Int. J. Syst. Evol. Microbiol.">
        <title>Dyella yeojuensis sp. nov., isolated from greenhouse soil in Korea.</title>
        <authorList>
            <person name="Kim B.Y."/>
            <person name="Weon H.Y."/>
            <person name="Lee K.H."/>
            <person name="Seok S.J."/>
            <person name="Kwon S.W."/>
            <person name="Go S.J."/>
            <person name="Stackebrandt E."/>
        </authorList>
    </citation>
    <scope>NUCLEOTIDE SEQUENCE [LARGE SCALE GENOMIC DNA]</scope>
    <source>
        <strain evidence="1 2">DSM 17673</strain>
    </source>
</reference>
<name>A0A7X5TPC9_9GAMM</name>
<accession>A0A7X5TPC9</accession>
<evidence type="ECO:0000313" key="1">
    <source>
        <dbReference type="EMBL" id="NID14342.1"/>
    </source>
</evidence>
<gene>
    <name evidence="1" type="ORF">HBF32_02550</name>
</gene>
<proteinExistence type="predicted"/>